<protein>
    <submittedName>
        <fullName evidence="2">Uncharacterized protein</fullName>
    </submittedName>
</protein>
<organism evidence="2 3">
    <name type="scientific">Candidatus Mediterraneibacter faecipullorum</name>
    <dbReference type="NCBI Taxonomy" id="2838670"/>
    <lineage>
        <taxon>Bacteria</taxon>
        <taxon>Bacillati</taxon>
        <taxon>Bacillota</taxon>
        <taxon>Clostridia</taxon>
        <taxon>Lachnospirales</taxon>
        <taxon>Lachnospiraceae</taxon>
        <taxon>Mediterraneibacter</taxon>
    </lineage>
</organism>
<feature type="chain" id="PRO_5039512868" evidence="1">
    <location>
        <begin position="32"/>
        <end position="911"/>
    </location>
</feature>
<sequence>MYRRLRIKRAVALLLCFCTLLICTPYQEVNAKEYEEKYLTIKRVNDGQQDTYKIVTDGEEVFISAEQLSELAGFTKTNIVRDDDKLTAVTLIKGEEQDASQDIIISASNNTIYSLRYREREFDGCLDTGEEVYLDLIDMFNYLRIKAEVIDGRLFINVPVYTMYDFMTVDYPEVLKNCVSQLDLLEPGEDLEEAGNWDALYLACNNFDFRFLVPIWGTNQIKDEQYTKALRTLNEEDETFYDEDTNEYFQSELEGRGLGSCLASGQDLIDTLSVGGGAMESAEDVIKRLDGLSESDQDALFSLWDTLNWNREDFLKATGLKTFSDHAGELSDALTVAGIAVSAYEAYEQAASWSEDCLNDLDVLRNLNADNYGENKDYVKRISKVAEDSYQASLDPENAAEEQFVSDIAELALEKAITETSVPGKVADLFIFSVNLGVSVARCFGNIAEEMDKGELSYMVSCLINIAVASRIDAEVKRDQLDITDLTSGNQLNDFRNSIRTSIKSNLRCWSYIYYLNSNGTWETSERGQYVKGQIDKMHVYLALLDETKQYDYALDEYDLITYSPERIIEIAEGSKVIVESGVIYEHADGEFLSNFHLEQEDNGDKTAYLLFWYNYGASASVEDFFFEWNDQQTTYELVGQRSGKRFEVTFEFIDENTIDISVRCEEEYYNWKTGDKGAIWSDAEYKKATSNAINPIGEWEIDDSMSMEANGVSMTYLFGSAYKYGNHMTVNSDNSFSYGVGAGVGEEGTWIAKDNILEYNIKRYEDNEAEMGQLNIRNENGIMYLIMRYDDYELWWKKNKSIEEIGASAADDKETAEDIKGKEYLDQLDIIESDQYKGNLADSSVYKLGKHEFSRGNSDVNRQQYSHGIEGWIARWNYEEESSWTCRNGTKTSKINHINSIDALCMTELS</sequence>
<dbReference type="EMBL" id="DWWO01000080">
    <property type="protein sequence ID" value="HJC34231.1"/>
    <property type="molecule type" value="Genomic_DNA"/>
</dbReference>
<evidence type="ECO:0000313" key="2">
    <source>
        <dbReference type="EMBL" id="HJC34231.1"/>
    </source>
</evidence>
<reference evidence="2" key="1">
    <citation type="journal article" date="2021" name="PeerJ">
        <title>Extensive microbial diversity within the chicken gut microbiome revealed by metagenomics and culture.</title>
        <authorList>
            <person name="Gilroy R."/>
            <person name="Ravi A."/>
            <person name="Getino M."/>
            <person name="Pursley I."/>
            <person name="Horton D.L."/>
            <person name="Alikhan N.F."/>
            <person name="Baker D."/>
            <person name="Gharbi K."/>
            <person name="Hall N."/>
            <person name="Watson M."/>
            <person name="Adriaenssens E.M."/>
            <person name="Foster-Nyarko E."/>
            <person name="Jarju S."/>
            <person name="Secka A."/>
            <person name="Antonio M."/>
            <person name="Oren A."/>
            <person name="Chaudhuri R.R."/>
            <person name="La Ragione R."/>
            <person name="Hildebrand F."/>
            <person name="Pallen M.J."/>
        </authorList>
    </citation>
    <scope>NUCLEOTIDE SEQUENCE</scope>
    <source>
        <strain evidence="2">ChiW19-954</strain>
    </source>
</reference>
<dbReference type="AlphaFoldDB" id="A0A9D2SU62"/>
<evidence type="ECO:0000313" key="3">
    <source>
        <dbReference type="Proteomes" id="UP000823890"/>
    </source>
</evidence>
<dbReference type="Proteomes" id="UP000823890">
    <property type="component" value="Unassembled WGS sequence"/>
</dbReference>
<reference evidence="2" key="2">
    <citation type="submission" date="2021-04" db="EMBL/GenBank/DDBJ databases">
        <authorList>
            <person name="Gilroy R."/>
        </authorList>
    </citation>
    <scope>NUCLEOTIDE SEQUENCE</scope>
    <source>
        <strain evidence="2">ChiW19-954</strain>
    </source>
</reference>
<comment type="caution">
    <text evidence="2">The sequence shown here is derived from an EMBL/GenBank/DDBJ whole genome shotgun (WGS) entry which is preliminary data.</text>
</comment>
<gene>
    <name evidence="2" type="ORF">H9758_06495</name>
</gene>
<name>A0A9D2SU62_9FIRM</name>
<feature type="signal peptide" evidence="1">
    <location>
        <begin position="1"/>
        <end position="31"/>
    </location>
</feature>
<evidence type="ECO:0000256" key="1">
    <source>
        <dbReference type="SAM" id="SignalP"/>
    </source>
</evidence>
<proteinExistence type="predicted"/>
<keyword evidence="1" id="KW-0732">Signal</keyword>
<accession>A0A9D2SU62</accession>